<comment type="caution">
    <text evidence="4">The sequence shown here is derived from an EMBL/GenBank/DDBJ whole genome shotgun (WGS) entry which is preliminary data.</text>
</comment>
<keyword evidence="5" id="KW-1185">Reference proteome</keyword>
<dbReference type="InterPro" id="IPR052526">
    <property type="entry name" value="HTH-type_Bedaq_tolerance"/>
</dbReference>
<evidence type="ECO:0000313" key="4">
    <source>
        <dbReference type="EMBL" id="RPE36895.1"/>
    </source>
</evidence>
<organism evidence="4 5">
    <name type="scientific">Kitasatospora cineracea</name>
    <dbReference type="NCBI Taxonomy" id="88074"/>
    <lineage>
        <taxon>Bacteria</taxon>
        <taxon>Bacillati</taxon>
        <taxon>Actinomycetota</taxon>
        <taxon>Actinomycetes</taxon>
        <taxon>Kitasatosporales</taxon>
        <taxon>Streptomycetaceae</taxon>
        <taxon>Kitasatospora</taxon>
    </lineage>
</organism>
<dbReference type="EMBL" id="RJVJ01000001">
    <property type="protein sequence ID" value="ROR46726.1"/>
    <property type="molecule type" value="Genomic_DNA"/>
</dbReference>
<evidence type="ECO:0000259" key="2">
    <source>
        <dbReference type="PROSITE" id="PS50995"/>
    </source>
</evidence>
<keyword evidence="4" id="KW-0238">DNA-binding</keyword>
<accession>A0A8G1UMK3</accession>
<dbReference type="EMBL" id="RKQG01000001">
    <property type="protein sequence ID" value="RPE36895.1"/>
    <property type="molecule type" value="Genomic_DNA"/>
</dbReference>
<proteinExistence type="predicted"/>
<evidence type="ECO:0000313" key="3">
    <source>
        <dbReference type="EMBL" id="ROR46726.1"/>
    </source>
</evidence>
<dbReference type="OrthoDB" id="8966183at2"/>
<dbReference type="PROSITE" id="PS50995">
    <property type="entry name" value="HTH_MARR_2"/>
    <property type="match status" value="1"/>
</dbReference>
<dbReference type="Gene3D" id="1.10.10.10">
    <property type="entry name" value="Winged helix-like DNA-binding domain superfamily/Winged helix DNA-binding domain"/>
    <property type="match status" value="1"/>
</dbReference>
<dbReference type="GO" id="GO:0003700">
    <property type="term" value="F:DNA-binding transcription factor activity"/>
    <property type="evidence" value="ECO:0007669"/>
    <property type="project" value="InterPro"/>
</dbReference>
<evidence type="ECO:0000256" key="1">
    <source>
        <dbReference type="SAM" id="MobiDB-lite"/>
    </source>
</evidence>
<dbReference type="InterPro" id="IPR000835">
    <property type="entry name" value="HTH_MarR-typ"/>
</dbReference>
<reference evidence="5 6" key="1">
    <citation type="submission" date="2018-11" db="EMBL/GenBank/DDBJ databases">
        <title>Sequencing the genomes of 1000 actinobacteria strains.</title>
        <authorList>
            <person name="Klenk H.-P."/>
        </authorList>
    </citation>
    <scope>NUCLEOTIDE SEQUENCE [LARGE SCALE GENOMIC DNA]</scope>
    <source>
        <strain evidence="3 6">DSM 44780</strain>
        <strain evidence="4 5">DSM 44781</strain>
    </source>
</reference>
<dbReference type="InterPro" id="IPR036388">
    <property type="entry name" value="WH-like_DNA-bd_sf"/>
</dbReference>
<sequence>MNETARQGSSAVGRDDEGRGGVGQGDAGESGLDPAEVARLRLVIARLNRHLMQASDRQEFTFAQQSALARIEEHGPVRLGELAAMERVAAPSLTRTVASLVEARLVNRVPDPSDGRSALVELAPEGVELLAHIRRRRSELLARRTAALTEPERRTLMAALPVLERLVSFDL</sequence>
<feature type="region of interest" description="Disordered" evidence="1">
    <location>
        <begin position="1"/>
        <end position="32"/>
    </location>
</feature>
<dbReference type="GO" id="GO:0003677">
    <property type="term" value="F:DNA binding"/>
    <property type="evidence" value="ECO:0007669"/>
    <property type="project" value="UniProtKB-KW"/>
</dbReference>
<dbReference type="SUPFAM" id="SSF46785">
    <property type="entry name" value="Winged helix' DNA-binding domain"/>
    <property type="match status" value="1"/>
</dbReference>
<accession>A0A3N4S1U5</accession>
<dbReference type="Proteomes" id="UP000267408">
    <property type="component" value="Unassembled WGS sequence"/>
</dbReference>
<feature type="domain" description="HTH marR-type" evidence="2">
    <location>
        <begin position="37"/>
        <end position="165"/>
    </location>
</feature>
<dbReference type="SMART" id="SM00347">
    <property type="entry name" value="HTH_MARR"/>
    <property type="match status" value="1"/>
</dbReference>
<dbReference type="AlphaFoldDB" id="A0A3N4S1U5"/>
<gene>
    <name evidence="4" type="ORF">EDD38_5276</name>
    <name evidence="3" type="ORF">EDD39_5011</name>
</gene>
<name>A0A3N4S1U5_9ACTN</name>
<dbReference type="Pfam" id="PF01047">
    <property type="entry name" value="MarR"/>
    <property type="match status" value="1"/>
</dbReference>
<feature type="compositionally biased region" description="Polar residues" evidence="1">
    <location>
        <begin position="1"/>
        <end position="10"/>
    </location>
</feature>
<dbReference type="PANTHER" id="PTHR39515">
    <property type="entry name" value="CONSERVED PROTEIN"/>
    <property type="match status" value="1"/>
</dbReference>
<protein>
    <submittedName>
        <fullName evidence="4">DNA-binding MarR family transcriptional regulator</fullName>
    </submittedName>
</protein>
<dbReference type="InterPro" id="IPR036390">
    <property type="entry name" value="WH_DNA-bd_sf"/>
</dbReference>
<dbReference type="RefSeq" id="WP_123559510.1">
    <property type="nucleotide sequence ID" value="NZ_RJVJ01000001.1"/>
</dbReference>
<dbReference type="Proteomes" id="UP000266906">
    <property type="component" value="Unassembled WGS sequence"/>
</dbReference>
<evidence type="ECO:0000313" key="5">
    <source>
        <dbReference type="Proteomes" id="UP000266906"/>
    </source>
</evidence>
<evidence type="ECO:0000313" key="6">
    <source>
        <dbReference type="Proteomes" id="UP000267408"/>
    </source>
</evidence>
<dbReference type="PANTHER" id="PTHR39515:SF2">
    <property type="entry name" value="HTH-TYPE TRANSCRIPTIONAL REGULATOR RV0880"/>
    <property type="match status" value="1"/>
</dbReference>